<feature type="transmembrane region" description="Helical" evidence="1">
    <location>
        <begin position="211"/>
        <end position="231"/>
    </location>
</feature>
<feature type="transmembrane region" description="Helical" evidence="1">
    <location>
        <begin position="142"/>
        <end position="172"/>
    </location>
</feature>
<feature type="transmembrane region" description="Helical" evidence="1">
    <location>
        <begin position="48"/>
        <end position="66"/>
    </location>
</feature>
<evidence type="ECO:0000313" key="4">
    <source>
        <dbReference type="Proteomes" id="UP001230156"/>
    </source>
</evidence>
<feature type="domain" description="Guanylate cyclase" evidence="2">
    <location>
        <begin position="279"/>
        <end position="411"/>
    </location>
</feature>
<proteinExistence type="predicted"/>
<dbReference type="GO" id="GO:0016829">
    <property type="term" value="F:lyase activity"/>
    <property type="evidence" value="ECO:0007669"/>
    <property type="project" value="UniProtKB-KW"/>
</dbReference>
<keyword evidence="4" id="KW-1185">Reference proteome</keyword>
<dbReference type="PANTHER" id="PTHR43081">
    <property type="entry name" value="ADENYLATE CYCLASE, TERMINAL-DIFFERENTIATION SPECIFIC-RELATED"/>
    <property type="match status" value="1"/>
</dbReference>
<dbReference type="Pfam" id="PF00211">
    <property type="entry name" value="Guanylate_cyc"/>
    <property type="match status" value="1"/>
</dbReference>
<dbReference type="RefSeq" id="WP_379959765.1">
    <property type="nucleotide sequence ID" value="NZ_JAUYVI010000007.1"/>
</dbReference>
<keyword evidence="1" id="KW-0812">Transmembrane</keyword>
<evidence type="ECO:0000259" key="2">
    <source>
        <dbReference type="PROSITE" id="PS50125"/>
    </source>
</evidence>
<evidence type="ECO:0000256" key="1">
    <source>
        <dbReference type="SAM" id="Phobius"/>
    </source>
</evidence>
<dbReference type="InterPro" id="IPR029787">
    <property type="entry name" value="Nucleotide_cyclase"/>
</dbReference>
<reference evidence="4" key="1">
    <citation type="submission" date="2023-08" db="EMBL/GenBank/DDBJ databases">
        <title>Rhodospirillaceae gen. nov., a novel taxon isolated from the Yangtze River Yuezi River estuary sludge.</title>
        <authorList>
            <person name="Ruan L."/>
        </authorList>
    </citation>
    <scope>NUCLEOTIDE SEQUENCE [LARGE SCALE GENOMIC DNA]</scope>
    <source>
        <strain evidence="4">R-7</strain>
    </source>
</reference>
<dbReference type="Gene3D" id="3.30.70.1230">
    <property type="entry name" value="Nucleotide cyclase"/>
    <property type="match status" value="1"/>
</dbReference>
<accession>A0ABU0YRV4</accession>
<dbReference type="EC" id="4.6.1.-" evidence="3"/>
<dbReference type="SMART" id="SM00044">
    <property type="entry name" value="CYCc"/>
    <property type="match status" value="1"/>
</dbReference>
<keyword evidence="3" id="KW-0456">Lyase</keyword>
<organism evidence="3 4">
    <name type="scientific">Dongia sedimenti</name>
    <dbReference type="NCBI Taxonomy" id="3064282"/>
    <lineage>
        <taxon>Bacteria</taxon>
        <taxon>Pseudomonadati</taxon>
        <taxon>Pseudomonadota</taxon>
        <taxon>Alphaproteobacteria</taxon>
        <taxon>Rhodospirillales</taxon>
        <taxon>Dongiaceae</taxon>
        <taxon>Dongia</taxon>
    </lineage>
</organism>
<dbReference type="EMBL" id="JAUYVI010000007">
    <property type="protein sequence ID" value="MDQ7250460.1"/>
    <property type="molecule type" value="Genomic_DNA"/>
</dbReference>
<name>A0ABU0YRV4_9PROT</name>
<dbReference type="Proteomes" id="UP001230156">
    <property type="component" value="Unassembled WGS sequence"/>
</dbReference>
<dbReference type="CDD" id="cd07302">
    <property type="entry name" value="CHD"/>
    <property type="match status" value="1"/>
</dbReference>
<feature type="transmembrane region" description="Helical" evidence="1">
    <location>
        <begin position="73"/>
        <end position="90"/>
    </location>
</feature>
<dbReference type="PROSITE" id="PS50125">
    <property type="entry name" value="GUANYLATE_CYCLASE_2"/>
    <property type="match status" value="1"/>
</dbReference>
<comment type="caution">
    <text evidence="3">The sequence shown here is derived from an EMBL/GenBank/DDBJ whole genome shotgun (WGS) entry which is preliminary data.</text>
</comment>
<dbReference type="PANTHER" id="PTHR43081:SF1">
    <property type="entry name" value="ADENYLATE CYCLASE, TERMINAL-DIFFERENTIATION SPECIFIC"/>
    <property type="match status" value="1"/>
</dbReference>
<keyword evidence="1" id="KW-0472">Membrane</keyword>
<keyword evidence="1" id="KW-1133">Transmembrane helix</keyword>
<dbReference type="InterPro" id="IPR050697">
    <property type="entry name" value="Adenylyl/Guanylyl_Cyclase_3/4"/>
</dbReference>
<sequence>MEGWIMTISFSERIAVGKRVPKAKTRPSALDRRIALALAEERQLSGRIGAHALTLAFGAVAVWCALVHPWPGAIFYLGIVACFLGLAWSWRELAKRPLSVWMALGFILVNAILLTITLLVPNPLDPPLMPVQMKLRPPAFPFFFLLIAWSTFTLSPWLVLGATLIVVAVWTYGVSFIAVRPDTILGFGLPQGANPSESIALYLDPHFVDSAAYASGVFTALLIAGILAVAVGRMQRLVDVQARIERARDNLARHVSANLVEELAEVDEPFGPARNQEVAVLFTDVVGFTSLCEKLSPEAVVHMLRGFHEHMADCVFEHGGTLDKFVGDSVMATFGTPRPSPNDAANALACARSMLRRLERWNLQRLARGEPAVQAGIGLHFGPVVLGDIGNERRLEFAVLGDTVNTASRLEGLARGLGASLVVSQALIDRVLDQAGELPIGDMQRHASITIRGRTQALDVWTLRRASGTSAVAEVAGAA</sequence>
<feature type="transmembrane region" description="Helical" evidence="1">
    <location>
        <begin position="102"/>
        <end position="121"/>
    </location>
</feature>
<dbReference type="InterPro" id="IPR001054">
    <property type="entry name" value="A/G_cyclase"/>
</dbReference>
<gene>
    <name evidence="3" type="ORF">Q8A70_22410</name>
</gene>
<dbReference type="SUPFAM" id="SSF55073">
    <property type="entry name" value="Nucleotide cyclase"/>
    <property type="match status" value="1"/>
</dbReference>
<evidence type="ECO:0000313" key="3">
    <source>
        <dbReference type="EMBL" id="MDQ7250460.1"/>
    </source>
</evidence>
<protein>
    <submittedName>
        <fullName evidence="3">Adenylate/guanylate cyclase domain-containing protein</fullName>
        <ecNumber evidence="3">4.6.1.-</ecNumber>
    </submittedName>
</protein>